<dbReference type="EMBL" id="BJWL01000347">
    <property type="protein sequence ID" value="GFS40358.1"/>
    <property type="molecule type" value="Genomic_DNA"/>
</dbReference>
<accession>A0A7J0DQL5</accession>
<proteinExistence type="predicted"/>
<feature type="region of interest" description="Disordered" evidence="1">
    <location>
        <begin position="1"/>
        <end position="42"/>
    </location>
</feature>
<comment type="caution">
    <text evidence="2">The sequence shown here is derived from an EMBL/GenBank/DDBJ whole genome shotgun (WGS) entry which is preliminary data.</text>
</comment>
<evidence type="ECO:0000313" key="3">
    <source>
        <dbReference type="Proteomes" id="UP000585474"/>
    </source>
</evidence>
<dbReference type="AlphaFoldDB" id="A0A7J0DQL5"/>
<evidence type="ECO:0000313" key="2">
    <source>
        <dbReference type="EMBL" id="GFS40358.1"/>
    </source>
</evidence>
<feature type="region of interest" description="Disordered" evidence="1">
    <location>
        <begin position="71"/>
        <end position="90"/>
    </location>
</feature>
<dbReference type="Proteomes" id="UP000585474">
    <property type="component" value="Unassembled WGS sequence"/>
</dbReference>
<reference evidence="3" key="1">
    <citation type="submission" date="2019-07" db="EMBL/GenBank/DDBJ databases">
        <title>De Novo Assembly of kiwifruit Actinidia rufa.</title>
        <authorList>
            <person name="Sugita-Konishi S."/>
            <person name="Sato K."/>
            <person name="Mori E."/>
            <person name="Abe Y."/>
            <person name="Kisaki G."/>
            <person name="Hamano K."/>
            <person name="Suezawa K."/>
            <person name="Otani M."/>
            <person name="Fukuda T."/>
            <person name="Manabe T."/>
            <person name="Gomi K."/>
            <person name="Tabuchi M."/>
            <person name="Akimitsu K."/>
            <person name="Kataoka I."/>
        </authorList>
    </citation>
    <scope>NUCLEOTIDE SEQUENCE [LARGE SCALE GENOMIC DNA]</scope>
    <source>
        <strain evidence="3">cv. Fuchu</strain>
    </source>
</reference>
<gene>
    <name evidence="2" type="ORF">Acr_00g0068090</name>
</gene>
<keyword evidence="3" id="KW-1185">Reference proteome</keyword>
<protein>
    <submittedName>
        <fullName evidence="2">Uncharacterized protein</fullName>
    </submittedName>
</protein>
<organism evidence="2 3">
    <name type="scientific">Actinidia rufa</name>
    <dbReference type="NCBI Taxonomy" id="165716"/>
    <lineage>
        <taxon>Eukaryota</taxon>
        <taxon>Viridiplantae</taxon>
        <taxon>Streptophyta</taxon>
        <taxon>Embryophyta</taxon>
        <taxon>Tracheophyta</taxon>
        <taxon>Spermatophyta</taxon>
        <taxon>Magnoliopsida</taxon>
        <taxon>eudicotyledons</taxon>
        <taxon>Gunneridae</taxon>
        <taxon>Pentapetalae</taxon>
        <taxon>asterids</taxon>
        <taxon>Ericales</taxon>
        <taxon>Actinidiaceae</taxon>
        <taxon>Actinidia</taxon>
    </lineage>
</organism>
<sequence>MIKRGISINSIKDEGQEDDGDEGTSHHTMEVEGNLEIPSSIQWQDDKAIHEEVPMQREYQMHEKAPMQREFPMHGRHPSQEGTSSQGGPPAWFLDYFGKLNESLVRIVQR</sequence>
<name>A0A7J0DQL5_9ERIC</name>
<evidence type="ECO:0000256" key="1">
    <source>
        <dbReference type="SAM" id="MobiDB-lite"/>
    </source>
</evidence>